<keyword evidence="2" id="KW-1185">Reference proteome</keyword>
<organism evidence="1 2">
    <name type="scientific">Purpureocillium lilacinum</name>
    <name type="common">Paecilomyces lilacinus</name>
    <dbReference type="NCBI Taxonomy" id="33203"/>
    <lineage>
        <taxon>Eukaryota</taxon>
        <taxon>Fungi</taxon>
        <taxon>Dikarya</taxon>
        <taxon>Ascomycota</taxon>
        <taxon>Pezizomycotina</taxon>
        <taxon>Sordariomycetes</taxon>
        <taxon>Hypocreomycetidae</taxon>
        <taxon>Hypocreales</taxon>
        <taxon>Ophiocordycipitaceae</taxon>
        <taxon>Purpureocillium</taxon>
    </lineage>
</organism>
<accession>A0ACC4E5P9</accession>
<evidence type="ECO:0000313" key="1">
    <source>
        <dbReference type="EMBL" id="KAL3963976.1"/>
    </source>
</evidence>
<sequence>MQMMQWTVDSVAILVAVASSHRDKSPGPGAAKKKQQQQARQGGHDGGGGGGGEGGDCAANNSTAVLLGVAAGVTKTQGRMG</sequence>
<dbReference type="EMBL" id="JBGNUJ010000002">
    <property type="protein sequence ID" value="KAL3963976.1"/>
    <property type="molecule type" value="Genomic_DNA"/>
</dbReference>
<name>A0ACC4E5P9_PURLI</name>
<comment type="caution">
    <text evidence="1">The sequence shown here is derived from an EMBL/GenBank/DDBJ whole genome shotgun (WGS) entry which is preliminary data.</text>
</comment>
<evidence type="ECO:0000313" key="2">
    <source>
        <dbReference type="Proteomes" id="UP001638806"/>
    </source>
</evidence>
<proteinExistence type="predicted"/>
<reference evidence="1" key="1">
    <citation type="submission" date="2024-12" db="EMBL/GenBank/DDBJ databases">
        <title>Comparative genomics and development of molecular markers within Purpureocillium lilacinum and among Purpureocillium species.</title>
        <authorList>
            <person name="Yeh Z.-Y."/>
            <person name="Ni N.-T."/>
            <person name="Lo P.-H."/>
            <person name="Mushyakhwo K."/>
            <person name="Lin C.-F."/>
            <person name="Nai Y.-S."/>
        </authorList>
    </citation>
    <scope>NUCLEOTIDE SEQUENCE</scope>
    <source>
        <strain evidence="1">NCHU-NPUST-175</strain>
    </source>
</reference>
<gene>
    <name evidence="1" type="ORF">ACCO45_000980</name>
</gene>
<protein>
    <submittedName>
        <fullName evidence="1">Uncharacterized protein</fullName>
    </submittedName>
</protein>
<dbReference type="Proteomes" id="UP001638806">
    <property type="component" value="Unassembled WGS sequence"/>
</dbReference>